<evidence type="ECO:0000313" key="2">
    <source>
        <dbReference type="Proteomes" id="UP001209878"/>
    </source>
</evidence>
<evidence type="ECO:0000313" key="1">
    <source>
        <dbReference type="EMBL" id="KAK2175766.1"/>
    </source>
</evidence>
<gene>
    <name evidence="1" type="ORF">NP493_709g03016</name>
</gene>
<dbReference type="EMBL" id="JAODUO010000709">
    <property type="protein sequence ID" value="KAK2175766.1"/>
    <property type="molecule type" value="Genomic_DNA"/>
</dbReference>
<reference evidence="1" key="1">
    <citation type="journal article" date="2023" name="Mol. Biol. Evol.">
        <title>Third-Generation Sequencing Reveals the Adaptive Role of the Epigenome in Three Deep-Sea Polychaetes.</title>
        <authorList>
            <person name="Perez M."/>
            <person name="Aroh O."/>
            <person name="Sun Y."/>
            <person name="Lan Y."/>
            <person name="Juniper S.K."/>
            <person name="Young C.R."/>
            <person name="Angers B."/>
            <person name="Qian P.Y."/>
        </authorList>
    </citation>
    <scope>NUCLEOTIDE SEQUENCE</scope>
    <source>
        <strain evidence="1">R07B-5</strain>
    </source>
</reference>
<dbReference type="AlphaFoldDB" id="A0AAD9NPE3"/>
<dbReference type="Proteomes" id="UP001209878">
    <property type="component" value="Unassembled WGS sequence"/>
</dbReference>
<accession>A0AAD9NPE3</accession>
<keyword evidence="2" id="KW-1185">Reference proteome</keyword>
<proteinExistence type="predicted"/>
<organism evidence="1 2">
    <name type="scientific">Ridgeia piscesae</name>
    <name type="common">Tubeworm</name>
    <dbReference type="NCBI Taxonomy" id="27915"/>
    <lineage>
        <taxon>Eukaryota</taxon>
        <taxon>Metazoa</taxon>
        <taxon>Spiralia</taxon>
        <taxon>Lophotrochozoa</taxon>
        <taxon>Annelida</taxon>
        <taxon>Polychaeta</taxon>
        <taxon>Sedentaria</taxon>
        <taxon>Canalipalpata</taxon>
        <taxon>Sabellida</taxon>
        <taxon>Siboglinidae</taxon>
        <taxon>Ridgeia</taxon>
    </lineage>
</organism>
<protein>
    <submittedName>
        <fullName evidence="1">Uncharacterized protein</fullName>
    </submittedName>
</protein>
<sequence>MPVNDTSVLMHSLRLRGLAAAFSSQMANMMRSAAADRNKDAILEVLRSVVPAHTQFNALEAASGSRQSGQCDSWCQLHQLSQCDSWCQLHQLSHSVTAGASSTSCHSVTAGASSTSCQQRDSWCQLHQLSHMRDSWCQLHQLSHSVTAGASSTSCHTV</sequence>
<comment type="caution">
    <text evidence="1">The sequence shown here is derived from an EMBL/GenBank/DDBJ whole genome shotgun (WGS) entry which is preliminary data.</text>
</comment>
<name>A0AAD9NPE3_RIDPI</name>